<dbReference type="PANTHER" id="PTHR33643:SF1">
    <property type="entry name" value="UREASE ACCESSORY PROTEIN D"/>
    <property type="match status" value="1"/>
</dbReference>
<evidence type="ECO:0000313" key="5">
    <source>
        <dbReference type="EMBL" id="MBB4092776.1"/>
    </source>
</evidence>
<dbReference type="AlphaFoldDB" id="A0AB34YNY8"/>
<reference evidence="5 6" key="1">
    <citation type="submission" date="2020-08" db="EMBL/GenBank/DDBJ databases">
        <title>Genomic Encyclopedia of Type Strains, Phase IV (KMG-IV): sequencing the most valuable type-strain genomes for metagenomic binning, comparative biology and taxonomic classification.</title>
        <authorList>
            <person name="Goeker M."/>
        </authorList>
    </citation>
    <scope>NUCLEOTIDE SEQUENCE [LARGE SCALE GENOMIC DNA]</scope>
    <source>
        <strain evidence="5 6">DSM 23868</strain>
    </source>
</reference>
<comment type="caution">
    <text evidence="5">The sequence shown here is derived from an EMBL/GenBank/DDBJ whole genome shotgun (WGS) entry which is preliminary data.</text>
</comment>
<dbReference type="GO" id="GO:0016151">
    <property type="term" value="F:nickel cation binding"/>
    <property type="evidence" value="ECO:0007669"/>
    <property type="project" value="UniProtKB-UniRule"/>
</dbReference>
<evidence type="ECO:0000313" key="6">
    <source>
        <dbReference type="Proteomes" id="UP000553980"/>
    </source>
</evidence>
<protein>
    <recommendedName>
        <fullName evidence="4">Urease accessory protein UreD</fullName>
    </recommendedName>
</protein>
<dbReference type="Proteomes" id="UP000553980">
    <property type="component" value="Unassembled WGS sequence"/>
</dbReference>
<dbReference type="InterPro" id="IPR002669">
    <property type="entry name" value="UreD"/>
</dbReference>
<comment type="subcellular location">
    <subcellularLocation>
        <location evidence="4">Cytoplasm</location>
    </subcellularLocation>
</comment>
<gene>
    <name evidence="4" type="primary">ureD</name>
    <name evidence="5" type="ORF">GGQ79_001261</name>
</gene>
<comment type="function">
    <text evidence="4">Required for maturation of urease via the functional incorporation of the urease nickel metallocenter.</text>
</comment>
<proteinExistence type="inferred from homology"/>
<comment type="similarity">
    <text evidence="1 4">Belongs to the UreD family.</text>
</comment>
<keyword evidence="3 4" id="KW-0143">Chaperone</keyword>
<accession>A0AB34YNY8</accession>
<evidence type="ECO:0000256" key="4">
    <source>
        <dbReference type="HAMAP-Rule" id="MF_01384"/>
    </source>
</evidence>
<sequence length="327" mass="36243">MKQVDSASIKSLIELVVIDLSGYSAEILRSALVLLFDIDSVSKFSATQRWQSLMSTGWHAELELRFEHNREATRLMRRRHVGPLAVQQPFYPEKDGSAHVYLLHPPGGVAGDDVLDISCFLGRSARAVLTTPGATKFYRSQRGQSTQTTRIEVGEGGVCEYLPQETIVFDGARASISTHVSLSGDAVYLGWDIICLGRPACQENFDTGEVRQRIEIFRDGKPIWFEQFRLHGADPAMNAAFAFRAKPIVATMVYAGPADENAVHLIRETLGESASNLFSVSRLERVIVCRYLGGRMSEAKTLFRKAWEVLREAGLGKPAAAPRIWAT</sequence>
<dbReference type="Pfam" id="PF01774">
    <property type="entry name" value="UreD"/>
    <property type="match status" value="1"/>
</dbReference>
<dbReference type="EMBL" id="JACIEX010000002">
    <property type="protein sequence ID" value="MBB4092776.1"/>
    <property type="molecule type" value="Genomic_DNA"/>
</dbReference>
<organism evidence="5 6">
    <name type="scientific">Brucella pecoris</name>
    <dbReference type="NCBI Taxonomy" id="867683"/>
    <lineage>
        <taxon>Bacteria</taxon>
        <taxon>Pseudomonadati</taxon>
        <taxon>Pseudomonadota</taxon>
        <taxon>Alphaproteobacteria</taxon>
        <taxon>Hyphomicrobiales</taxon>
        <taxon>Brucellaceae</taxon>
        <taxon>Brucella/Ochrobactrum group</taxon>
        <taxon>Brucella</taxon>
    </lineage>
</organism>
<name>A0AB34YNY8_9HYPH</name>
<keyword evidence="2 4" id="KW-0963">Cytoplasm</keyword>
<keyword evidence="6" id="KW-1185">Reference proteome</keyword>
<evidence type="ECO:0000256" key="2">
    <source>
        <dbReference type="ARBA" id="ARBA00022490"/>
    </source>
</evidence>
<evidence type="ECO:0000256" key="1">
    <source>
        <dbReference type="ARBA" id="ARBA00007177"/>
    </source>
</evidence>
<dbReference type="PANTHER" id="PTHR33643">
    <property type="entry name" value="UREASE ACCESSORY PROTEIN D"/>
    <property type="match status" value="1"/>
</dbReference>
<dbReference type="GO" id="GO:0005737">
    <property type="term" value="C:cytoplasm"/>
    <property type="evidence" value="ECO:0007669"/>
    <property type="project" value="UniProtKB-SubCell"/>
</dbReference>
<dbReference type="HAMAP" id="MF_01384">
    <property type="entry name" value="UreD"/>
    <property type="match status" value="1"/>
</dbReference>
<evidence type="ECO:0000256" key="3">
    <source>
        <dbReference type="ARBA" id="ARBA00023186"/>
    </source>
</evidence>
<keyword evidence="4" id="KW-0996">Nickel insertion</keyword>
<comment type="subunit">
    <text evidence="4">UreD, UreF and UreG form a complex that acts as a GTP-hydrolysis-dependent molecular chaperone, activating the urease apoprotein by helping to assemble the nickel containing metallocenter of UreC. The UreE protein probably delivers the nickel.</text>
</comment>